<dbReference type="EMBL" id="HBUF01147011">
    <property type="protein sequence ID" value="CAG6647430.1"/>
    <property type="molecule type" value="Transcribed_RNA"/>
</dbReference>
<dbReference type="PANTHER" id="PTHR13563">
    <property type="entry name" value="TRNA (GUANINE-9-) METHYLTRANSFERASE"/>
    <property type="match status" value="1"/>
</dbReference>
<dbReference type="GO" id="GO:0097745">
    <property type="term" value="P:mitochondrial tRNA 5'-end processing"/>
    <property type="evidence" value="ECO:0007669"/>
    <property type="project" value="TreeGrafter"/>
</dbReference>
<dbReference type="EMBL" id="HBUF01147014">
    <property type="protein sequence ID" value="CAG6647434.1"/>
    <property type="molecule type" value="Transcribed_RNA"/>
</dbReference>
<dbReference type="GO" id="GO:0005739">
    <property type="term" value="C:mitochondrion"/>
    <property type="evidence" value="ECO:0007669"/>
    <property type="project" value="UniProtKB-SubCell"/>
</dbReference>
<dbReference type="EMBL" id="HBUF01363189">
    <property type="protein sequence ID" value="CAG6722083.1"/>
    <property type="molecule type" value="Transcribed_RNA"/>
</dbReference>
<dbReference type="EMBL" id="HBUF01237585">
    <property type="protein sequence ID" value="CAG6675690.1"/>
    <property type="molecule type" value="Transcribed_RNA"/>
</dbReference>
<dbReference type="EMBL" id="HBUF01237587">
    <property type="protein sequence ID" value="CAG6675692.1"/>
    <property type="molecule type" value="Transcribed_RNA"/>
</dbReference>
<reference evidence="12" key="1">
    <citation type="submission" date="2021-05" db="EMBL/GenBank/DDBJ databases">
        <authorList>
            <person name="Alioto T."/>
            <person name="Alioto T."/>
            <person name="Gomez Garrido J."/>
        </authorList>
    </citation>
    <scope>NUCLEOTIDE SEQUENCE</scope>
</reference>
<dbReference type="GO" id="GO:0005654">
    <property type="term" value="C:nucleoplasm"/>
    <property type="evidence" value="ECO:0007669"/>
    <property type="project" value="TreeGrafter"/>
</dbReference>
<evidence type="ECO:0000256" key="4">
    <source>
        <dbReference type="ARBA" id="ARBA00022691"/>
    </source>
</evidence>
<dbReference type="EMBL" id="HBUF01654222">
    <property type="protein sequence ID" value="CAG6787490.1"/>
    <property type="molecule type" value="Transcribed_RNA"/>
</dbReference>
<name>A0A8D8Y618_9HEMI</name>
<feature type="coiled-coil region" evidence="10">
    <location>
        <begin position="146"/>
        <end position="173"/>
    </location>
</feature>
<keyword evidence="7 10" id="KW-0175">Coiled coil</keyword>
<dbReference type="EMBL" id="HBUF01363188">
    <property type="protein sequence ID" value="CAG6722082.1"/>
    <property type="molecule type" value="Transcribed_RNA"/>
</dbReference>
<dbReference type="GO" id="GO:0008168">
    <property type="term" value="F:methyltransferase activity"/>
    <property type="evidence" value="ECO:0007669"/>
    <property type="project" value="UniProtKB-KW"/>
</dbReference>
<evidence type="ECO:0000256" key="8">
    <source>
        <dbReference type="ARBA" id="ARBA00023128"/>
    </source>
</evidence>
<organism evidence="12">
    <name type="scientific">Cacopsylla melanoneura</name>
    <dbReference type="NCBI Taxonomy" id="428564"/>
    <lineage>
        <taxon>Eukaryota</taxon>
        <taxon>Metazoa</taxon>
        <taxon>Ecdysozoa</taxon>
        <taxon>Arthropoda</taxon>
        <taxon>Hexapoda</taxon>
        <taxon>Insecta</taxon>
        <taxon>Pterygota</taxon>
        <taxon>Neoptera</taxon>
        <taxon>Paraneoptera</taxon>
        <taxon>Hemiptera</taxon>
        <taxon>Sternorrhyncha</taxon>
        <taxon>Psylloidea</taxon>
        <taxon>Psyllidae</taxon>
        <taxon>Psyllinae</taxon>
        <taxon>Cacopsylla</taxon>
    </lineage>
</organism>
<dbReference type="InterPro" id="IPR007356">
    <property type="entry name" value="tRNA_m1G_MeTrfase_euk"/>
</dbReference>
<evidence type="ECO:0000256" key="6">
    <source>
        <dbReference type="ARBA" id="ARBA00022946"/>
    </source>
</evidence>
<evidence type="ECO:0000313" key="12">
    <source>
        <dbReference type="EMBL" id="CAG6722083.1"/>
    </source>
</evidence>
<dbReference type="AlphaFoldDB" id="A0A8D8Y618"/>
<dbReference type="PANTHER" id="PTHR13563:SF5">
    <property type="entry name" value="TRNA METHYLTRANSFERASE 10 HOMOLOG C"/>
    <property type="match status" value="1"/>
</dbReference>
<dbReference type="GO" id="GO:0032259">
    <property type="term" value="P:methylation"/>
    <property type="evidence" value="ECO:0007669"/>
    <property type="project" value="UniProtKB-KW"/>
</dbReference>
<evidence type="ECO:0000259" key="11">
    <source>
        <dbReference type="PROSITE" id="PS51675"/>
    </source>
</evidence>
<accession>A0A8D8Y618</accession>
<protein>
    <recommendedName>
        <fullName evidence="9">RNA (guanine-9-)-methyltransferase domain-containing protein 1</fullName>
    </recommendedName>
</protein>
<evidence type="ECO:0000256" key="1">
    <source>
        <dbReference type="ARBA" id="ARBA00004173"/>
    </source>
</evidence>
<sequence>MHSRLASFWWKHTPFVCQAILRNQDVKSKHLNSLPYLCNISPTLIPLQQNYSVDASKNNVDLNNEIKLEDISVDVGNPAIENIDYDGIAEGNAELLSKLKVIILETDSLFQDGANVPSTLSTTDWKYLLNLPSRSQRVKYLNFLFKKEMIKTNEKARREAKRFSNDEKKLAIEERLSSTQHIYYGLQGNTLFHRMYDSYMNKIDNFRAMNSIQLGPDIIIDMDYYDYMNHIEQNLLAKQLLFILSDNRMQWEPYNIIFSSWNKESLVAQKLNGLINNMYSDDFPFNYSSNHFTELQYSKNELVYLTPHTNNVLLEHKPGSVYIIGGMLDKRITQPLSLAKAKKENIRAVKLPLDNFLDWGQGHKSLTLNQVMLIMNDWKRTNDWKYSFRHIPRRKLNPESVDDSLYLARNEDEQHGQVSPKFIRERKKRQLVYDLLLKR</sequence>
<dbReference type="EMBL" id="HBUF01237586">
    <property type="protein sequence ID" value="CAG6675691.1"/>
    <property type="molecule type" value="Transcribed_RNA"/>
</dbReference>
<evidence type="ECO:0000256" key="3">
    <source>
        <dbReference type="ARBA" id="ARBA00022679"/>
    </source>
</evidence>
<dbReference type="CDD" id="cd18102">
    <property type="entry name" value="Trm10_MRRP1"/>
    <property type="match status" value="1"/>
</dbReference>
<dbReference type="GO" id="GO:0000049">
    <property type="term" value="F:tRNA binding"/>
    <property type="evidence" value="ECO:0007669"/>
    <property type="project" value="TreeGrafter"/>
</dbReference>
<dbReference type="PROSITE" id="PS51675">
    <property type="entry name" value="SAM_MT_TRM10"/>
    <property type="match status" value="1"/>
</dbReference>
<dbReference type="Gene3D" id="3.40.1280.30">
    <property type="match status" value="1"/>
</dbReference>
<dbReference type="EMBL" id="HBUF01654221">
    <property type="protein sequence ID" value="CAG6787486.1"/>
    <property type="molecule type" value="Transcribed_RNA"/>
</dbReference>
<feature type="domain" description="SAM-dependent MTase TRM10-type" evidence="11">
    <location>
        <begin position="204"/>
        <end position="398"/>
    </location>
</feature>
<keyword evidence="2" id="KW-0489">Methyltransferase</keyword>
<dbReference type="EMBL" id="HBUF01147012">
    <property type="protein sequence ID" value="CAG6647431.1"/>
    <property type="molecule type" value="Transcribed_RNA"/>
</dbReference>
<keyword evidence="4" id="KW-0949">S-adenosyl-L-methionine</keyword>
<evidence type="ECO:0000256" key="9">
    <source>
        <dbReference type="ARBA" id="ARBA00029803"/>
    </source>
</evidence>
<dbReference type="GO" id="GO:0070131">
    <property type="term" value="P:positive regulation of mitochondrial translation"/>
    <property type="evidence" value="ECO:0007669"/>
    <property type="project" value="TreeGrafter"/>
</dbReference>
<keyword evidence="5" id="KW-0819">tRNA processing</keyword>
<comment type="subcellular location">
    <subcellularLocation>
        <location evidence="1">Mitochondrion</location>
    </subcellularLocation>
</comment>
<dbReference type="EMBL" id="HBUF01237584">
    <property type="protein sequence ID" value="CAG6675689.1"/>
    <property type="molecule type" value="Transcribed_RNA"/>
</dbReference>
<dbReference type="EMBL" id="HBUF01654220">
    <property type="protein sequence ID" value="CAG6787482.1"/>
    <property type="molecule type" value="Transcribed_RNA"/>
</dbReference>
<evidence type="ECO:0000256" key="7">
    <source>
        <dbReference type="ARBA" id="ARBA00023054"/>
    </source>
</evidence>
<dbReference type="InterPro" id="IPR025812">
    <property type="entry name" value="Trm10_C_MTase_dom"/>
</dbReference>
<evidence type="ECO:0000256" key="5">
    <source>
        <dbReference type="ARBA" id="ARBA00022694"/>
    </source>
</evidence>
<proteinExistence type="predicted"/>
<keyword evidence="6" id="KW-0809">Transit peptide</keyword>
<keyword evidence="8" id="KW-0496">Mitochondrion</keyword>
<dbReference type="InterPro" id="IPR038459">
    <property type="entry name" value="MT_TRM10-typ_sf"/>
</dbReference>
<evidence type="ECO:0000256" key="10">
    <source>
        <dbReference type="SAM" id="Coils"/>
    </source>
</evidence>
<dbReference type="InterPro" id="IPR028564">
    <property type="entry name" value="MT_TRM10-typ"/>
</dbReference>
<keyword evidence="3" id="KW-0808">Transferase</keyword>
<evidence type="ECO:0000256" key="2">
    <source>
        <dbReference type="ARBA" id="ARBA00022603"/>
    </source>
</evidence>